<dbReference type="CDD" id="cd00070">
    <property type="entry name" value="GLECT"/>
    <property type="match status" value="1"/>
</dbReference>
<dbReference type="PANTHER" id="PTHR11346">
    <property type="entry name" value="GALECTIN"/>
    <property type="match status" value="1"/>
</dbReference>
<dbReference type="OMA" id="SMKTINC"/>
<dbReference type="Gene3D" id="2.60.120.200">
    <property type="match status" value="1"/>
</dbReference>
<dbReference type="PROSITE" id="PS51304">
    <property type="entry name" value="GALECTIN"/>
    <property type="match status" value="1"/>
</dbReference>
<dbReference type="GO" id="GO:0030246">
    <property type="term" value="F:carbohydrate binding"/>
    <property type="evidence" value="ECO:0000318"/>
    <property type="project" value="GO_Central"/>
</dbReference>
<dbReference type="eggNOG" id="KOG3587">
    <property type="taxonomic scope" value="Eukaryota"/>
</dbReference>
<sequence length="151" mass="16934">ELEISDDESFVLPQTVPFATSVPGGLREGAVVTVTGRVRLGAERFHVNLQCGLEEHPAADIAFQFNPRYGRLKNHVVCNSMRFQTWGTEERRYKTAAPPGSSFKLTITVYQDCYQVAVNDVPFLEFKHRLPFSDVNAIVIDGGVELESVRY</sequence>
<organism evidence="5 6">
    <name type="scientific">Lepisosteus oculatus</name>
    <name type="common">Spotted gar</name>
    <dbReference type="NCBI Taxonomy" id="7918"/>
    <lineage>
        <taxon>Eukaryota</taxon>
        <taxon>Metazoa</taxon>
        <taxon>Chordata</taxon>
        <taxon>Craniata</taxon>
        <taxon>Vertebrata</taxon>
        <taxon>Euteleostomi</taxon>
        <taxon>Actinopterygii</taxon>
        <taxon>Neopterygii</taxon>
        <taxon>Holostei</taxon>
        <taxon>Semionotiformes</taxon>
        <taxon>Lepisosteidae</taxon>
        <taxon>Lepisosteus</taxon>
    </lineage>
</organism>
<dbReference type="GeneTree" id="ENSGT00940000162258"/>
<accession>W5MEF8</accession>
<dbReference type="FunFam" id="2.60.120.200:FF:000021">
    <property type="entry name" value="Galectin"/>
    <property type="match status" value="1"/>
</dbReference>
<dbReference type="PANTHER" id="PTHR11346:SF32">
    <property type="entry name" value="GALECTIN-4"/>
    <property type="match status" value="1"/>
</dbReference>
<evidence type="ECO:0000256" key="2">
    <source>
        <dbReference type="ARBA" id="ARBA00022737"/>
    </source>
</evidence>
<dbReference type="EMBL" id="AHAT01005815">
    <property type="status" value="NOT_ANNOTATED_CDS"/>
    <property type="molecule type" value="Genomic_DNA"/>
</dbReference>
<reference evidence="5" key="2">
    <citation type="submission" date="2025-08" db="UniProtKB">
        <authorList>
            <consortium name="Ensembl"/>
        </authorList>
    </citation>
    <scope>IDENTIFICATION</scope>
</reference>
<dbReference type="Proteomes" id="UP000018468">
    <property type="component" value="Linkage group LG22"/>
</dbReference>
<dbReference type="SMART" id="SM00276">
    <property type="entry name" value="GLECT"/>
    <property type="match status" value="1"/>
</dbReference>
<dbReference type="InterPro" id="IPR013320">
    <property type="entry name" value="ConA-like_dom_sf"/>
</dbReference>
<dbReference type="STRING" id="7918.ENSLOCP00000006767"/>
<evidence type="ECO:0000259" key="4">
    <source>
        <dbReference type="PROSITE" id="PS51304"/>
    </source>
</evidence>
<keyword evidence="6" id="KW-1185">Reference proteome</keyword>
<dbReference type="InterPro" id="IPR044156">
    <property type="entry name" value="Galectin-like"/>
</dbReference>
<dbReference type="HOGENOM" id="CLU_037794_3_1_1"/>
<dbReference type="Bgee" id="ENSLOCG00000005608">
    <property type="expression patterns" value="Expressed in intestine and 12 other cell types or tissues"/>
</dbReference>
<dbReference type="Ensembl" id="ENSLOCT00000006775.1">
    <property type="protein sequence ID" value="ENSLOCP00000006767.1"/>
    <property type="gene ID" value="ENSLOCG00000005608.1"/>
</dbReference>
<reference evidence="5" key="3">
    <citation type="submission" date="2025-09" db="UniProtKB">
        <authorList>
            <consortium name="Ensembl"/>
        </authorList>
    </citation>
    <scope>IDENTIFICATION</scope>
</reference>
<feature type="domain" description="Galectin" evidence="4">
    <location>
        <begin position="18"/>
        <end position="151"/>
    </location>
</feature>
<evidence type="ECO:0000256" key="1">
    <source>
        <dbReference type="ARBA" id="ARBA00022734"/>
    </source>
</evidence>
<evidence type="ECO:0000256" key="3">
    <source>
        <dbReference type="RuleBase" id="RU102079"/>
    </source>
</evidence>
<dbReference type="SMART" id="SM00908">
    <property type="entry name" value="Gal-bind_lectin"/>
    <property type="match status" value="1"/>
</dbReference>
<name>W5MEF8_LEPOC</name>
<dbReference type="AlphaFoldDB" id="W5MEF8"/>
<dbReference type="Pfam" id="PF00337">
    <property type="entry name" value="Gal-bind_lectin"/>
    <property type="match status" value="1"/>
</dbReference>
<reference evidence="6" key="1">
    <citation type="submission" date="2011-12" db="EMBL/GenBank/DDBJ databases">
        <title>The Draft Genome of Lepisosteus oculatus.</title>
        <authorList>
            <consortium name="The Broad Institute Genome Assembly &amp; Analysis Group"/>
            <consortium name="Computational R&amp;D Group"/>
            <consortium name="and Sequencing Platform"/>
            <person name="Di Palma F."/>
            <person name="Alfoldi J."/>
            <person name="Johnson J."/>
            <person name="Berlin A."/>
            <person name="Gnerre S."/>
            <person name="Jaffe D."/>
            <person name="MacCallum I."/>
            <person name="Young S."/>
            <person name="Walker B.J."/>
            <person name="Lander E.S."/>
            <person name="Lindblad-Toh K."/>
        </authorList>
    </citation>
    <scope>NUCLEOTIDE SEQUENCE [LARGE SCALE GENOMIC DNA]</scope>
</reference>
<protein>
    <recommendedName>
        <fullName evidence="3">Galectin</fullName>
    </recommendedName>
</protein>
<evidence type="ECO:0000313" key="5">
    <source>
        <dbReference type="Ensembl" id="ENSLOCP00000006767.1"/>
    </source>
</evidence>
<evidence type="ECO:0000313" key="6">
    <source>
        <dbReference type="Proteomes" id="UP000018468"/>
    </source>
</evidence>
<keyword evidence="1 3" id="KW-0430">Lectin</keyword>
<keyword evidence="2" id="KW-0677">Repeat</keyword>
<dbReference type="InParanoid" id="W5MEF8"/>
<proteinExistence type="predicted"/>
<dbReference type="InterPro" id="IPR001079">
    <property type="entry name" value="Galectin_CRD"/>
</dbReference>
<dbReference type="SUPFAM" id="SSF49899">
    <property type="entry name" value="Concanavalin A-like lectins/glucanases"/>
    <property type="match status" value="1"/>
</dbReference>